<dbReference type="SUPFAM" id="SSF51658">
    <property type="entry name" value="Xylose isomerase-like"/>
    <property type="match status" value="1"/>
</dbReference>
<feature type="domain" description="Xylose isomerase-like TIM barrel" evidence="1">
    <location>
        <begin position="27"/>
        <end position="266"/>
    </location>
</feature>
<dbReference type="AlphaFoldDB" id="A0A1U9K522"/>
<dbReference type="Gene3D" id="3.20.20.150">
    <property type="entry name" value="Divalent-metal-dependent TIM barrel enzymes"/>
    <property type="match status" value="1"/>
</dbReference>
<proteinExistence type="predicted"/>
<dbReference type="InterPro" id="IPR036237">
    <property type="entry name" value="Xyl_isomerase-like_sf"/>
</dbReference>
<evidence type="ECO:0000313" key="3">
    <source>
        <dbReference type="Proteomes" id="UP000188603"/>
    </source>
</evidence>
<dbReference type="InterPro" id="IPR050312">
    <property type="entry name" value="IolE/XylAMocC-like"/>
</dbReference>
<dbReference type="EMBL" id="CP019699">
    <property type="protein sequence ID" value="AQS55159.1"/>
    <property type="molecule type" value="Genomic_DNA"/>
</dbReference>
<sequence length="275" mass="31296">MKLALSMWSVHRTVQERDWTVIDFLSYCRDEGVEEVELLDVFWHDVERELPRVIQYASDCGIRIASYAVGNDLVQFDRGERKKELKKVLDGINIARRLGVHIVRVFAGDVKKGLSYEEGRGWIIDGLKKATKVAEEQNIMLCLENHGHFAGKSEQVKDIVEQVNSNAFRLTYDVGNFLLVDENPLEALDALLPYVEHVHVKDFKLQTGGRFRSLTGKVYEGVSVHEGDVNVPVVLERLKNCGYKGAIVLEYEGAGSELEGIQRGYRNFEKIVSRR</sequence>
<accession>A0A1U9K522</accession>
<evidence type="ECO:0000313" key="2">
    <source>
        <dbReference type="EMBL" id="AQS55159.1"/>
    </source>
</evidence>
<organism evidence="2 3">
    <name type="scientific">Novibacillus thermophilus</name>
    <dbReference type="NCBI Taxonomy" id="1471761"/>
    <lineage>
        <taxon>Bacteria</taxon>
        <taxon>Bacillati</taxon>
        <taxon>Bacillota</taxon>
        <taxon>Bacilli</taxon>
        <taxon>Bacillales</taxon>
        <taxon>Thermoactinomycetaceae</taxon>
        <taxon>Novibacillus</taxon>
    </lineage>
</organism>
<dbReference type="OrthoDB" id="3185623at2"/>
<keyword evidence="3" id="KW-1185">Reference proteome</keyword>
<dbReference type="GO" id="GO:0004519">
    <property type="term" value="F:endonuclease activity"/>
    <property type="evidence" value="ECO:0007669"/>
    <property type="project" value="UniProtKB-KW"/>
</dbReference>
<protein>
    <submittedName>
        <fullName evidence="2">AP endonuclease</fullName>
    </submittedName>
</protein>
<dbReference type="Proteomes" id="UP000188603">
    <property type="component" value="Chromosome"/>
</dbReference>
<dbReference type="PANTHER" id="PTHR12110:SF53">
    <property type="entry name" value="BLR5974 PROTEIN"/>
    <property type="match status" value="1"/>
</dbReference>
<dbReference type="STRING" id="1471761.B0W44_04615"/>
<evidence type="ECO:0000259" key="1">
    <source>
        <dbReference type="Pfam" id="PF01261"/>
    </source>
</evidence>
<dbReference type="PANTHER" id="PTHR12110">
    <property type="entry name" value="HYDROXYPYRUVATE ISOMERASE"/>
    <property type="match status" value="1"/>
</dbReference>
<keyword evidence="2" id="KW-0378">Hydrolase</keyword>
<keyword evidence="2" id="KW-0540">Nuclease</keyword>
<keyword evidence="2" id="KW-0255">Endonuclease</keyword>
<reference evidence="2 3" key="1">
    <citation type="journal article" date="2015" name="Int. J. Syst. Evol. Microbiol.">
        <title>Novibacillus thermophilus gen. nov., sp. nov., a Gram-staining-negative and moderately thermophilic member of the family Thermoactinomycetaceae.</title>
        <authorList>
            <person name="Yang G."/>
            <person name="Chen J."/>
            <person name="Zhou S."/>
        </authorList>
    </citation>
    <scope>NUCLEOTIDE SEQUENCE [LARGE SCALE GENOMIC DNA]</scope>
    <source>
        <strain evidence="2 3">SG-1</strain>
    </source>
</reference>
<dbReference type="Pfam" id="PF01261">
    <property type="entry name" value="AP_endonuc_2"/>
    <property type="match status" value="1"/>
</dbReference>
<gene>
    <name evidence="2" type="ORF">B0W44_04615</name>
</gene>
<dbReference type="RefSeq" id="WP_077718978.1">
    <property type="nucleotide sequence ID" value="NZ_CP019699.1"/>
</dbReference>
<dbReference type="InterPro" id="IPR013022">
    <property type="entry name" value="Xyl_isomerase-like_TIM-brl"/>
</dbReference>
<name>A0A1U9K522_9BACL</name>
<dbReference type="KEGG" id="ntr:B0W44_04615"/>